<dbReference type="PANTHER" id="PTHR10803">
    <property type="entry name" value="ARSENICAL PUMP-DRIVING ATPASE ARSENITE-TRANSLOCATING ATPASE"/>
    <property type="match status" value="1"/>
</dbReference>
<evidence type="ECO:0000259" key="2">
    <source>
        <dbReference type="SMART" id="SM00382"/>
    </source>
</evidence>
<dbReference type="NCBIfam" id="TIGR00345">
    <property type="entry name" value="GET3_arsA_TRC40"/>
    <property type="match status" value="1"/>
</dbReference>
<dbReference type="RefSeq" id="WP_089063389.1">
    <property type="nucleotide sequence ID" value="NZ_CP022315.1"/>
</dbReference>
<dbReference type="SMART" id="SM00382">
    <property type="entry name" value="AAA"/>
    <property type="match status" value="2"/>
</dbReference>
<dbReference type="EMBL" id="CP022315">
    <property type="protein sequence ID" value="ASK64131.1"/>
    <property type="molecule type" value="Genomic_DNA"/>
</dbReference>
<comment type="similarity">
    <text evidence="1">Belongs to the arsA ATPase family.</text>
</comment>
<dbReference type="InterPro" id="IPR016300">
    <property type="entry name" value="ATPase_ArsA/GET3"/>
</dbReference>
<dbReference type="InterPro" id="IPR003593">
    <property type="entry name" value="AAA+_ATPase"/>
</dbReference>
<sequence>MYESFNPKQVVQTPFLFFTGKGGVGKTSIACATAVSLADQGKKVLLVSTDPASNLQDVFKIELNSDPVEIPSVNNLFACNIDPEEAAKTYREKTVGPYRGKLPDSVVTQMEEQLSGACTVEIAAFDEFSHLLADDTIVKQYDHVLFDTAPTGHTLRLLQLPTAWSGFLEESTHGASCLGPLSGLGKKKDLYAQAVKSLSNGEKTTLILVSRPDVSSLVEANRASMELKDIGIQNQLLIINGLFQIQSPNDEISTAFYERQQKALMKTPAELKQIKTLSVPYVSYSLTSIESLRLLVSDKPFAEIEENSDDSEVIPLPGLNEIIDDFSAKKTRVIFTMGKGGVGKTTIASAIAVGLSEKGHKVHLTTTDPAAHLAYTFKDGALNDNLSISSINPKTEVEKYKQEVLSVAGKEQDEEGLAYLKEDLESPCTEEIALFRAFANMVEKSQDEIVVIDTAPTGHTLLLLDSTETYHKEISRSTGDVPDSVKKLLPRLRNPKETGVVIVTLAEATPVLEAARLQEDLKRAQIVPKWWVINQSLHATESRDPILAGRANTEKRWIKKVSEELAEKAAIIPWTGEEKIGYAKLKDYISN</sequence>
<dbReference type="GO" id="GO:0005524">
    <property type="term" value="F:ATP binding"/>
    <property type="evidence" value="ECO:0007669"/>
    <property type="project" value="InterPro"/>
</dbReference>
<keyword evidence="4" id="KW-1185">Reference proteome</keyword>
<dbReference type="PANTHER" id="PTHR10803:SF3">
    <property type="entry name" value="ATPASE GET3"/>
    <property type="match status" value="1"/>
</dbReference>
<proteinExistence type="inferred from homology"/>
<dbReference type="GO" id="GO:0016887">
    <property type="term" value="F:ATP hydrolysis activity"/>
    <property type="evidence" value="ECO:0007669"/>
    <property type="project" value="InterPro"/>
</dbReference>
<name>A0A220U8D7_9BACI</name>
<dbReference type="AlphaFoldDB" id="A0A220U8D7"/>
<dbReference type="InterPro" id="IPR027541">
    <property type="entry name" value="Ars_ATPase"/>
</dbReference>
<evidence type="ECO:0000313" key="4">
    <source>
        <dbReference type="Proteomes" id="UP000198312"/>
    </source>
</evidence>
<dbReference type="NCBIfam" id="TIGR04291">
    <property type="entry name" value="arsen_driv_ArsA"/>
    <property type="match status" value="1"/>
</dbReference>
<accession>A0A220U8D7</accession>
<reference evidence="3 4" key="1">
    <citation type="submission" date="2017-07" db="EMBL/GenBank/DDBJ databases">
        <title>Virgibacillus sp. LM2416.</title>
        <authorList>
            <person name="Tak E.J."/>
            <person name="Bae J.-W."/>
        </authorList>
    </citation>
    <scope>NUCLEOTIDE SEQUENCE [LARGE SCALE GENOMIC DNA]</scope>
    <source>
        <strain evidence="3 4">LM2416</strain>
    </source>
</reference>
<evidence type="ECO:0000256" key="1">
    <source>
        <dbReference type="ARBA" id="ARBA00011040"/>
    </source>
</evidence>
<dbReference type="InterPro" id="IPR025723">
    <property type="entry name" value="ArsA/GET3_ATPase-like"/>
</dbReference>
<dbReference type="CDD" id="cd02035">
    <property type="entry name" value="ArsA"/>
    <property type="match status" value="2"/>
</dbReference>
<dbReference type="InterPro" id="IPR027417">
    <property type="entry name" value="P-loop_NTPase"/>
</dbReference>
<dbReference type="Pfam" id="PF02374">
    <property type="entry name" value="ArsA_ATPase"/>
    <property type="match status" value="2"/>
</dbReference>
<feature type="domain" description="AAA+ ATPase" evidence="2">
    <location>
        <begin position="12"/>
        <end position="236"/>
    </location>
</feature>
<dbReference type="OrthoDB" id="9780677at2"/>
<dbReference type="GO" id="GO:0015446">
    <property type="term" value="F:ATPase-coupled arsenite transmembrane transporter activity"/>
    <property type="evidence" value="ECO:0007669"/>
    <property type="project" value="InterPro"/>
</dbReference>
<dbReference type="Gene3D" id="3.40.50.300">
    <property type="entry name" value="P-loop containing nucleotide triphosphate hydrolases"/>
    <property type="match status" value="2"/>
</dbReference>
<gene>
    <name evidence="3" type="primary">arsA</name>
    <name evidence="3" type="ORF">CFK37_19230</name>
</gene>
<evidence type="ECO:0000313" key="3">
    <source>
        <dbReference type="EMBL" id="ASK64131.1"/>
    </source>
</evidence>
<dbReference type="SUPFAM" id="SSF52540">
    <property type="entry name" value="P-loop containing nucleoside triphosphate hydrolases"/>
    <property type="match status" value="2"/>
</dbReference>
<feature type="domain" description="AAA+ ATPase" evidence="2">
    <location>
        <begin position="330"/>
        <end position="525"/>
    </location>
</feature>
<dbReference type="Proteomes" id="UP000198312">
    <property type="component" value="Chromosome"/>
</dbReference>
<dbReference type="PIRSF" id="PIRSF001327">
    <property type="entry name" value="Arsenical_pump-driving_ATPase"/>
    <property type="match status" value="1"/>
</dbReference>
<protein>
    <submittedName>
        <fullName evidence="3">Arsenical pump-driving ATPase</fullName>
    </submittedName>
</protein>
<organism evidence="3 4">
    <name type="scientific">Virgibacillus phasianinus</name>
    <dbReference type="NCBI Taxonomy" id="2017483"/>
    <lineage>
        <taxon>Bacteria</taxon>
        <taxon>Bacillati</taxon>
        <taxon>Bacillota</taxon>
        <taxon>Bacilli</taxon>
        <taxon>Bacillales</taxon>
        <taxon>Bacillaceae</taxon>
        <taxon>Virgibacillus</taxon>
    </lineage>
</organism>
<dbReference type="KEGG" id="vil:CFK37_19230"/>